<evidence type="ECO:0000313" key="2">
    <source>
        <dbReference type="EMBL" id="ASV99260.1"/>
    </source>
</evidence>
<dbReference type="NCBIfam" id="NF033419">
    <property type="entry name" value="T6SS_TagK_dom"/>
    <property type="match status" value="1"/>
</dbReference>
<organism evidence="2 3">
    <name type="scientific">Paraburkholderia aromaticivorans</name>
    <dbReference type="NCBI Taxonomy" id="2026199"/>
    <lineage>
        <taxon>Bacteria</taxon>
        <taxon>Pseudomonadati</taxon>
        <taxon>Pseudomonadota</taxon>
        <taxon>Betaproteobacteria</taxon>
        <taxon>Burkholderiales</taxon>
        <taxon>Burkholderiaceae</taxon>
        <taxon>Paraburkholderia</taxon>
    </lineage>
</organism>
<evidence type="ECO:0000256" key="1">
    <source>
        <dbReference type="SAM" id="MobiDB-lite"/>
    </source>
</evidence>
<evidence type="ECO:0008006" key="4">
    <source>
        <dbReference type="Google" id="ProtNLM"/>
    </source>
</evidence>
<gene>
    <name evidence="2" type="ORF">CJU94_14520</name>
</gene>
<proteinExistence type="predicted"/>
<name>A0A248VJW3_9BURK</name>
<protein>
    <recommendedName>
        <fullName evidence="4">TagK domain-containing protein</fullName>
    </recommendedName>
</protein>
<dbReference type="OrthoDB" id="8613119at2"/>
<reference evidence="2 3" key="1">
    <citation type="submission" date="2017-08" db="EMBL/GenBank/DDBJ databases">
        <title>Identification and genetic characteristics of simultaneous BTEX- and naphthalene-degrading Paraburkholderia sp. BN5 isolated from petroleum-contaminated soil.</title>
        <authorList>
            <person name="Lee Y."/>
            <person name="Jeon C.O."/>
        </authorList>
    </citation>
    <scope>NUCLEOTIDE SEQUENCE [LARGE SCALE GENOMIC DNA]</scope>
    <source>
        <strain evidence="2 3">BN5</strain>
    </source>
</reference>
<dbReference type="RefSeq" id="WP_095419277.1">
    <property type="nucleotide sequence ID" value="NZ_CP022989.1"/>
</dbReference>
<dbReference type="KEGG" id="parb:CJU94_14520"/>
<dbReference type="InterPro" id="IPR047914">
    <property type="entry name" value="TagK-like_C"/>
</dbReference>
<feature type="region of interest" description="Disordered" evidence="1">
    <location>
        <begin position="11"/>
        <end position="60"/>
    </location>
</feature>
<sequence length="230" mass="24732">MWVGRLIRRDVNASTRIQPDPTQPEWQRPGDTRLAHPPNDEQSRACEADPEYSLDDNPRGSHAVFGLIGTTLSSEDRVSRWERGDESNGAADLIEALHAQYCRALSDPHASLAGSWEAQPAFSEGVHPASHHDAPAAVQAPHIGSIEALLSGARFMEDVFGPLAADPDADFAASEPVPEVLGLFAPQDYLAAAARRACVLPPTLARREHHALGIDSPLPASPSATHEQAR</sequence>
<accession>A0A248VJW3</accession>
<evidence type="ECO:0000313" key="3">
    <source>
        <dbReference type="Proteomes" id="UP000215158"/>
    </source>
</evidence>
<keyword evidence="3" id="KW-1185">Reference proteome</keyword>
<feature type="compositionally biased region" description="Basic and acidic residues" evidence="1">
    <location>
        <begin position="28"/>
        <end position="47"/>
    </location>
</feature>
<dbReference type="Proteomes" id="UP000215158">
    <property type="component" value="Chromosome 1"/>
</dbReference>
<dbReference type="EMBL" id="CP022989">
    <property type="protein sequence ID" value="ASV99260.1"/>
    <property type="molecule type" value="Genomic_DNA"/>
</dbReference>
<dbReference type="AlphaFoldDB" id="A0A248VJW3"/>